<dbReference type="CDD" id="cd06170">
    <property type="entry name" value="LuxR_C_like"/>
    <property type="match status" value="1"/>
</dbReference>
<dbReference type="PANTHER" id="PTHR44688">
    <property type="entry name" value="DNA-BINDING TRANSCRIPTIONAL ACTIVATOR DEVR_DOSR"/>
    <property type="match status" value="1"/>
</dbReference>
<dbReference type="PROSITE" id="PS50043">
    <property type="entry name" value="HTH_LUXR_2"/>
    <property type="match status" value="1"/>
</dbReference>
<comment type="caution">
    <text evidence="5">The sequence shown here is derived from an EMBL/GenBank/DDBJ whole genome shotgun (WGS) entry which is preliminary data.</text>
</comment>
<sequence>MTDGLRASGGEVLAQWPRTPWFLTTPPEARLTIPRPRVIAAIDTAVDGAAVVAVGAPSGYGKSTAAAEWARSAPRPVAWLSLTRFDHDDERIAHGIIAAVRRELRDVRALAHLDTAAIDVHDGTTVADALAAVLADLEDGLALVIDQVEFADALQTGPLGALALKRPPGLQLILLATLNGEDMLRTLGVDGTALGPDDLAFDATEIAAAAALVAGKGCSDSEAADIQRRTGGWPLAVRLHLGGGSASLPQDLDDYVGDVILSGLPTELATLIRTTTIASPLDAGLAAALLPDDPDAAAHVDECARRGLFLERFSDQGRRVYTWHAAFRAAVLAAEQRRAPEETAARHIRAAEYLEETQPLASVEHYLAAKQPGRAHRVLMSTWLELMQEGRARALDRLCAALPPAWADRAATLGIRACCAWIAGDTAGARLLMRRGADAVAQTPQECAVVAVAGMMTTDEPGPLRAYVERTVSALEDPRAVGHRLTPHVLFVLGYTSLRLRRGPVDAIATLRTALREAEARERPRLAARVAGTLAFALAFDGHLTEALRLAARSVPVGEDDEWQVYDGGSAACTEGFVAYWRDDLPLARDAFTDVRRLAIGRTAYEPVALMYDALAAAASSDMTWQAEALERLHTMPAETVLGVPWQGFRDCALAKLAIVRGRTDDAIRYANRSIESDDYLPVPRAVAAEVLRRAGDVATARSIVAGTPAGSLTVPARVRLMLTDALLRDDAGRDDAHIVLERALDLAAIEHILRPFADPLPEVQALLQTHATWGSRHGAFIAEALNRGGTATAAGALSAREREVLAYLRTPMTISEIAAQLFLSTNTVKTHVQSLYRKLDVTNRREAVRVRL</sequence>
<keyword evidence="2" id="KW-0238">DNA-binding</keyword>
<dbReference type="GO" id="GO:0003677">
    <property type="term" value="F:DNA binding"/>
    <property type="evidence" value="ECO:0007669"/>
    <property type="project" value="UniProtKB-KW"/>
</dbReference>
<dbReference type="RefSeq" id="WP_183500434.1">
    <property type="nucleotide sequence ID" value="NZ_BAABCO010000004.1"/>
</dbReference>
<dbReference type="SUPFAM" id="SSF46894">
    <property type="entry name" value="C-terminal effector domain of the bipartite response regulators"/>
    <property type="match status" value="1"/>
</dbReference>
<dbReference type="GO" id="GO:0006355">
    <property type="term" value="P:regulation of DNA-templated transcription"/>
    <property type="evidence" value="ECO:0007669"/>
    <property type="project" value="InterPro"/>
</dbReference>
<dbReference type="InterPro" id="IPR059106">
    <property type="entry name" value="WHD_MalT"/>
</dbReference>
<dbReference type="InterPro" id="IPR011990">
    <property type="entry name" value="TPR-like_helical_dom_sf"/>
</dbReference>
<dbReference type="Pfam" id="PF25873">
    <property type="entry name" value="WHD_MalT"/>
    <property type="match status" value="1"/>
</dbReference>
<dbReference type="InterPro" id="IPR000792">
    <property type="entry name" value="Tscrpt_reg_LuxR_C"/>
</dbReference>
<evidence type="ECO:0000313" key="5">
    <source>
        <dbReference type="EMBL" id="MBB4140896.1"/>
    </source>
</evidence>
<dbReference type="AlphaFoldDB" id="A0AA40VMX8"/>
<feature type="domain" description="HTH luxR-type" evidence="4">
    <location>
        <begin position="791"/>
        <end position="853"/>
    </location>
</feature>
<organism evidence="5 6">
    <name type="scientific">Microbacterium invictum</name>
    <dbReference type="NCBI Taxonomy" id="515415"/>
    <lineage>
        <taxon>Bacteria</taxon>
        <taxon>Bacillati</taxon>
        <taxon>Actinomycetota</taxon>
        <taxon>Actinomycetes</taxon>
        <taxon>Micrococcales</taxon>
        <taxon>Microbacteriaceae</taxon>
        <taxon>Microbacterium</taxon>
    </lineage>
</organism>
<reference evidence="5 6" key="1">
    <citation type="submission" date="2020-08" db="EMBL/GenBank/DDBJ databases">
        <title>Sequencing the genomes of 1000 actinobacteria strains.</title>
        <authorList>
            <person name="Klenk H.-P."/>
        </authorList>
    </citation>
    <scope>NUCLEOTIDE SEQUENCE [LARGE SCALE GENOMIC DNA]</scope>
    <source>
        <strain evidence="5 6">DSM 19600</strain>
    </source>
</reference>
<dbReference type="InterPro" id="IPR036388">
    <property type="entry name" value="WH-like_DNA-bd_sf"/>
</dbReference>
<proteinExistence type="predicted"/>
<gene>
    <name evidence="5" type="ORF">BKA10_002690</name>
</gene>
<evidence type="ECO:0000313" key="6">
    <source>
        <dbReference type="Proteomes" id="UP000549113"/>
    </source>
</evidence>
<name>A0AA40VMX8_9MICO</name>
<dbReference type="Pfam" id="PF00196">
    <property type="entry name" value="GerE"/>
    <property type="match status" value="1"/>
</dbReference>
<dbReference type="Gene3D" id="1.10.10.10">
    <property type="entry name" value="Winged helix-like DNA-binding domain superfamily/Winged helix DNA-binding domain"/>
    <property type="match status" value="1"/>
</dbReference>
<protein>
    <submittedName>
        <fullName evidence="5">LuxR family maltose regulon positive regulatory protein</fullName>
    </submittedName>
</protein>
<dbReference type="EMBL" id="JACIFH010000001">
    <property type="protein sequence ID" value="MBB4140896.1"/>
    <property type="molecule type" value="Genomic_DNA"/>
</dbReference>
<keyword evidence="3" id="KW-0804">Transcription</keyword>
<dbReference type="SMART" id="SM00421">
    <property type="entry name" value="HTH_LUXR"/>
    <property type="match status" value="1"/>
</dbReference>
<dbReference type="PRINTS" id="PR00038">
    <property type="entry name" value="HTHLUXR"/>
</dbReference>
<dbReference type="PANTHER" id="PTHR44688:SF16">
    <property type="entry name" value="DNA-BINDING TRANSCRIPTIONAL ACTIVATOR DEVR_DOSR"/>
    <property type="match status" value="1"/>
</dbReference>
<dbReference type="InterPro" id="IPR016032">
    <property type="entry name" value="Sig_transdc_resp-reg_C-effctor"/>
</dbReference>
<keyword evidence="1" id="KW-0805">Transcription regulation</keyword>
<evidence type="ECO:0000256" key="2">
    <source>
        <dbReference type="ARBA" id="ARBA00023125"/>
    </source>
</evidence>
<dbReference type="Gene3D" id="1.25.40.10">
    <property type="entry name" value="Tetratricopeptide repeat domain"/>
    <property type="match status" value="1"/>
</dbReference>
<keyword evidence="6" id="KW-1185">Reference proteome</keyword>
<evidence type="ECO:0000256" key="1">
    <source>
        <dbReference type="ARBA" id="ARBA00023015"/>
    </source>
</evidence>
<accession>A0AA40VMX8</accession>
<evidence type="ECO:0000256" key="3">
    <source>
        <dbReference type="ARBA" id="ARBA00023163"/>
    </source>
</evidence>
<evidence type="ECO:0000259" key="4">
    <source>
        <dbReference type="PROSITE" id="PS50043"/>
    </source>
</evidence>
<dbReference type="Proteomes" id="UP000549113">
    <property type="component" value="Unassembled WGS sequence"/>
</dbReference>